<dbReference type="Proteomes" id="UP000663831">
    <property type="component" value="Unassembled WGS sequence"/>
</dbReference>
<name>A0A8H3DT30_9AGAM</name>
<evidence type="ECO:0000313" key="3">
    <source>
        <dbReference type="Proteomes" id="UP000663831"/>
    </source>
</evidence>
<dbReference type="PANTHER" id="PTHR15020">
    <property type="entry name" value="FLAVIN REDUCTASE-RELATED"/>
    <property type="match status" value="1"/>
</dbReference>
<gene>
    <name evidence="2" type="ORF">RDB_LOCUS175842</name>
</gene>
<dbReference type="PANTHER" id="PTHR15020:SF50">
    <property type="entry name" value="UPF0659 PROTEIN YMR090W"/>
    <property type="match status" value="1"/>
</dbReference>
<accession>A0A8H3DT30</accession>
<sequence length="268" mass="28559">MVLNIVIIGGHGKVALHLARLAAGAGHSVTSVIRDPSQNDDITATGAKPRVLSLEDSPVSEFTNLFNETKADVVYFTAGAGGKGGEERTKAVDYQGALKTFDAIDGVSGKKPRLVLVSGVDVGNEDRFPEHYVGFYLSCPCMAPHSAPHGKTEEDKQLALRIRKAIAAWYKWKYEAEKVLVKRTSFEWIILRPGGLTDNPGTGNADIGRTHLTSTISREDVAAALFHLATVPSKAAGLGIDMVGGDKPIGPALDAFVEKGVTDWLGQP</sequence>
<dbReference type="Pfam" id="PF13460">
    <property type="entry name" value="NAD_binding_10"/>
    <property type="match status" value="2"/>
</dbReference>
<proteinExistence type="predicted"/>
<organism evidence="2 3">
    <name type="scientific">Rhizoctonia solani</name>
    <dbReference type="NCBI Taxonomy" id="456999"/>
    <lineage>
        <taxon>Eukaryota</taxon>
        <taxon>Fungi</taxon>
        <taxon>Dikarya</taxon>
        <taxon>Basidiomycota</taxon>
        <taxon>Agaricomycotina</taxon>
        <taxon>Agaricomycetes</taxon>
        <taxon>Cantharellales</taxon>
        <taxon>Ceratobasidiaceae</taxon>
        <taxon>Rhizoctonia</taxon>
    </lineage>
</organism>
<dbReference type="AlphaFoldDB" id="A0A8H3DT30"/>
<dbReference type="EMBL" id="CAJMWV010010095">
    <property type="protein sequence ID" value="CAE6540972.1"/>
    <property type="molecule type" value="Genomic_DNA"/>
</dbReference>
<dbReference type="InterPro" id="IPR036291">
    <property type="entry name" value="NAD(P)-bd_dom_sf"/>
</dbReference>
<evidence type="ECO:0000259" key="1">
    <source>
        <dbReference type="Pfam" id="PF13460"/>
    </source>
</evidence>
<protein>
    <recommendedName>
        <fullName evidence="1">NAD(P)-binding domain-containing protein</fullName>
    </recommendedName>
</protein>
<feature type="domain" description="NAD(P)-binding" evidence="1">
    <location>
        <begin position="153"/>
        <end position="229"/>
    </location>
</feature>
<comment type="caution">
    <text evidence="2">The sequence shown here is derived from an EMBL/GenBank/DDBJ whole genome shotgun (WGS) entry which is preliminary data.</text>
</comment>
<dbReference type="Gene3D" id="3.40.50.720">
    <property type="entry name" value="NAD(P)-binding Rossmann-like Domain"/>
    <property type="match status" value="1"/>
</dbReference>
<evidence type="ECO:0000313" key="2">
    <source>
        <dbReference type="EMBL" id="CAE6540972.1"/>
    </source>
</evidence>
<dbReference type="InterPro" id="IPR016040">
    <property type="entry name" value="NAD(P)-bd_dom"/>
</dbReference>
<feature type="domain" description="NAD(P)-binding" evidence="1">
    <location>
        <begin position="9"/>
        <end position="126"/>
    </location>
</feature>
<reference evidence="2" key="1">
    <citation type="submission" date="2021-01" db="EMBL/GenBank/DDBJ databases">
        <authorList>
            <person name="Kaushik A."/>
        </authorList>
    </citation>
    <scope>NUCLEOTIDE SEQUENCE</scope>
    <source>
        <strain evidence="2">AG3-1AP</strain>
    </source>
</reference>
<dbReference type="SUPFAM" id="SSF51735">
    <property type="entry name" value="NAD(P)-binding Rossmann-fold domains"/>
    <property type="match status" value="1"/>
</dbReference>